<feature type="domain" description="Type II secretion system protein GspC N-terminal" evidence="10">
    <location>
        <begin position="19"/>
        <end position="125"/>
    </location>
</feature>
<evidence type="ECO:0000313" key="12">
    <source>
        <dbReference type="Proteomes" id="UP000218054"/>
    </source>
</evidence>
<evidence type="ECO:0000256" key="6">
    <source>
        <dbReference type="ARBA" id="ARBA00022927"/>
    </source>
</evidence>
<dbReference type="Pfam" id="PF11356">
    <property type="entry name" value="T2SSC"/>
    <property type="match status" value="1"/>
</dbReference>
<dbReference type="AlphaFoldDB" id="A0A2A2A8X8"/>
<name>A0A2A2A8X8_9BURK</name>
<evidence type="ECO:0000256" key="8">
    <source>
        <dbReference type="ARBA" id="ARBA00023136"/>
    </source>
</evidence>
<dbReference type="Proteomes" id="UP000218054">
    <property type="component" value="Unassembled WGS sequence"/>
</dbReference>
<evidence type="ECO:0000256" key="7">
    <source>
        <dbReference type="ARBA" id="ARBA00022989"/>
    </source>
</evidence>
<comment type="subcellular location">
    <subcellularLocation>
        <location evidence="1">Cell inner membrane</location>
    </subcellularLocation>
</comment>
<comment type="caution">
    <text evidence="11">The sequence shown here is derived from an EMBL/GenBank/DDBJ whole genome shotgun (WGS) entry which is preliminary data.</text>
</comment>
<evidence type="ECO:0000259" key="10">
    <source>
        <dbReference type="Pfam" id="PF11356"/>
    </source>
</evidence>
<evidence type="ECO:0000256" key="1">
    <source>
        <dbReference type="ARBA" id="ARBA00004533"/>
    </source>
</evidence>
<evidence type="ECO:0000256" key="9">
    <source>
        <dbReference type="SAM" id="MobiDB-lite"/>
    </source>
</evidence>
<keyword evidence="4" id="KW-0997">Cell inner membrane</keyword>
<feature type="region of interest" description="Disordered" evidence="9">
    <location>
        <begin position="155"/>
        <end position="195"/>
    </location>
</feature>
<evidence type="ECO:0000313" key="11">
    <source>
        <dbReference type="EMBL" id="PAT34227.1"/>
    </source>
</evidence>
<organism evidence="11 12">
    <name type="scientific">Vandammella animalimorsus</name>
    <dbReference type="NCBI Taxonomy" id="2029117"/>
    <lineage>
        <taxon>Bacteria</taxon>
        <taxon>Pseudomonadati</taxon>
        <taxon>Pseudomonadota</taxon>
        <taxon>Betaproteobacteria</taxon>
        <taxon>Burkholderiales</taxon>
        <taxon>Comamonadaceae</taxon>
        <taxon>Vandammella</taxon>
    </lineage>
</organism>
<reference evidence="11 12" key="1">
    <citation type="submission" date="2017-08" db="EMBL/GenBank/DDBJ databases">
        <title>WGS of Clinical strains of the CDC Group NO-1 linked to zoonotic infections in humans.</title>
        <authorList>
            <person name="Bernier A.-M."/>
            <person name="Bernard K."/>
        </authorList>
    </citation>
    <scope>NUCLEOTIDE SEQUENCE [LARGE SCALE GENOMIC DNA]</scope>
    <source>
        <strain evidence="11 12">NML00-0135</strain>
    </source>
</reference>
<sequence length="195" mass="20032">MRTPFLSSAWPPRLLTLGLWALAAGSTAFWLLHLPSQQPPADADVAQAALLADAQGLNQLLGANAAEPQAAPDEPPAPAAQYQLVGVLAGARSGRGAALIAVNGQPAKHYRVGALLDGGENLYLQSVSGRSAQLGPSLGGAAQLQLQLPEFEPAQRPATASPLYAAPTTQPGANNLPQRHSPRSTQQHVAMPPGG</sequence>
<protein>
    <submittedName>
        <fullName evidence="11">General secretion pathway protein C</fullName>
    </submittedName>
</protein>
<dbReference type="GO" id="GO:0005886">
    <property type="term" value="C:plasma membrane"/>
    <property type="evidence" value="ECO:0007669"/>
    <property type="project" value="UniProtKB-SubCell"/>
</dbReference>
<dbReference type="GO" id="GO:0015031">
    <property type="term" value="P:protein transport"/>
    <property type="evidence" value="ECO:0007669"/>
    <property type="project" value="UniProtKB-KW"/>
</dbReference>
<keyword evidence="6" id="KW-0653">Protein transport</keyword>
<feature type="compositionally biased region" description="Polar residues" evidence="9">
    <location>
        <begin position="167"/>
        <end position="188"/>
    </location>
</feature>
<keyword evidence="12" id="KW-1185">Reference proteome</keyword>
<proteinExistence type="predicted"/>
<keyword evidence="5" id="KW-0812">Transmembrane</keyword>
<evidence type="ECO:0000256" key="4">
    <source>
        <dbReference type="ARBA" id="ARBA00022519"/>
    </source>
</evidence>
<keyword evidence="2" id="KW-0813">Transport</keyword>
<evidence type="ECO:0000256" key="3">
    <source>
        <dbReference type="ARBA" id="ARBA00022475"/>
    </source>
</evidence>
<keyword evidence="8" id="KW-0472">Membrane</keyword>
<evidence type="ECO:0000256" key="5">
    <source>
        <dbReference type="ARBA" id="ARBA00022692"/>
    </source>
</evidence>
<dbReference type="EMBL" id="NSJB01000016">
    <property type="protein sequence ID" value="PAT34227.1"/>
    <property type="molecule type" value="Genomic_DNA"/>
</dbReference>
<dbReference type="RefSeq" id="WP_095540775.1">
    <property type="nucleotide sequence ID" value="NZ_NSJB01000016.1"/>
</dbReference>
<accession>A0A2A2A8X8</accession>
<keyword evidence="3" id="KW-1003">Cell membrane</keyword>
<keyword evidence="7" id="KW-1133">Transmembrane helix</keyword>
<dbReference type="InterPro" id="IPR024961">
    <property type="entry name" value="T2SS_GspC_N"/>
</dbReference>
<gene>
    <name evidence="11" type="ORF">CK625_13115</name>
</gene>
<evidence type="ECO:0000256" key="2">
    <source>
        <dbReference type="ARBA" id="ARBA00022448"/>
    </source>
</evidence>